<name>A0ABY8TP18_TETOB</name>
<feature type="compositionally biased region" description="Polar residues" evidence="2">
    <location>
        <begin position="206"/>
        <end position="215"/>
    </location>
</feature>
<gene>
    <name evidence="4" type="ORF">OEZ85_010310</name>
</gene>
<evidence type="ECO:0000313" key="5">
    <source>
        <dbReference type="Proteomes" id="UP001244341"/>
    </source>
</evidence>
<feature type="compositionally biased region" description="Low complexity" evidence="2">
    <location>
        <begin position="165"/>
        <end position="196"/>
    </location>
</feature>
<keyword evidence="5" id="KW-1185">Reference proteome</keyword>
<dbReference type="InterPro" id="IPR001878">
    <property type="entry name" value="Znf_CCHC"/>
</dbReference>
<organism evidence="4 5">
    <name type="scientific">Tetradesmus obliquus</name>
    <name type="common">Green alga</name>
    <name type="synonym">Acutodesmus obliquus</name>
    <dbReference type="NCBI Taxonomy" id="3088"/>
    <lineage>
        <taxon>Eukaryota</taxon>
        <taxon>Viridiplantae</taxon>
        <taxon>Chlorophyta</taxon>
        <taxon>core chlorophytes</taxon>
        <taxon>Chlorophyceae</taxon>
        <taxon>CS clade</taxon>
        <taxon>Sphaeropleales</taxon>
        <taxon>Scenedesmaceae</taxon>
        <taxon>Tetradesmus</taxon>
    </lineage>
</organism>
<dbReference type="Proteomes" id="UP001244341">
    <property type="component" value="Chromosome 2b"/>
</dbReference>
<keyword evidence="1" id="KW-0479">Metal-binding</keyword>
<evidence type="ECO:0000259" key="3">
    <source>
        <dbReference type="PROSITE" id="PS50158"/>
    </source>
</evidence>
<evidence type="ECO:0000313" key="4">
    <source>
        <dbReference type="EMBL" id="WIA10103.1"/>
    </source>
</evidence>
<accession>A0ABY8TP18</accession>
<keyword evidence="1" id="KW-0862">Zinc</keyword>
<protein>
    <recommendedName>
        <fullName evidence="3">CCHC-type domain-containing protein</fullName>
    </recommendedName>
</protein>
<evidence type="ECO:0000256" key="2">
    <source>
        <dbReference type="SAM" id="MobiDB-lite"/>
    </source>
</evidence>
<evidence type="ECO:0000256" key="1">
    <source>
        <dbReference type="PROSITE-ProRule" id="PRU00047"/>
    </source>
</evidence>
<feature type="domain" description="CCHC-type" evidence="3">
    <location>
        <begin position="51"/>
        <end position="67"/>
    </location>
</feature>
<proteinExistence type="predicted"/>
<reference evidence="4 5" key="1">
    <citation type="submission" date="2023-05" db="EMBL/GenBank/DDBJ databases">
        <title>A 100% complete, gapless, phased diploid assembly of the Scenedesmus obliquus UTEX 3031 genome.</title>
        <authorList>
            <person name="Biondi T.C."/>
            <person name="Hanschen E.R."/>
            <person name="Kwon T."/>
            <person name="Eng W."/>
            <person name="Kruse C.P.S."/>
            <person name="Koehler S.I."/>
            <person name="Kunde Y."/>
            <person name="Gleasner C.D."/>
            <person name="You Mak K.T."/>
            <person name="Polle J."/>
            <person name="Hovde B.T."/>
            <person name="Starkenburg S.R."/>
        </authorList>
    </citation>
    <scope>NUCLEOTIDE SEQUENCE [LARGE SCALE GENOMIC DNA]</scope>
    <source>
        <strain evidence="4 5">DOE0152z</strain>
    </source>
</reference>
<keyword evidence="1" id="KW-0863">Zinc-finger</keyword>
<feature type="region of interest" description="Disordered" evidence="2">
    <location>
        <begin position="165"/>
        <end position="231"/>
    </location>
</feature>
<dbReference type="EMBL" id="CP126209">
    <property type="protein sequence ID" value="WIA10103.1"/>
    <property type="molecule type" value="Genomic_DNA"/>
</dbReference>
<feature type="region of interest" description="Disordered" evidence="2">
    <location>
        <begin position="564"/>
        <end position="586"/>
    </location>
</feature>
<dbReference type="PROSITE" id="PS50158">
    <property type="entry name" value="ZF_CCHC"/>
    <property type="match status" value="1"/>
</dbReference>
<sequence length="651" mass="68504">MRGHLAARCRQPQCSRCNKWWHTEDECARSCSTCGSLDHRVCGGALCKSYKCRECGLYGHVYAECPNIRCNLCTAAAAPAAAAPAAAAGAGEEAADATQGIKPGDLAPQHARALQEEFGDMLPSRWQQLPSWRQLEARLSFPDGNYVQRRLQFREKRRQLQLMTLQQQLQRQGSSVSSSSQQPPASPLSAKAAGGNSSSGGGAPSTLSNGGSDSSLCPPDSPGLGQHGVKPKDLLPEHAKALQEEFPNALPPGWQAMASWRMVEERLRVVAVEGAVFSKRRQMWRDRRKHYQALTAAALAAAARSAAAADADEASAARSSSLGVPCAGSSSGFSCDTSFVCSTPAATQAEPHAMMLGQLGDAGNSTPLPASSMPAPGGGGAMGLAALTAGRGGQIPAALSLPLPLAPAPCGTPLPAPRSAAQAAAAAAAVSASWPMQQGGYPGGLMPGEMGKQLPSMAYSPLPNLPSSAGMMPSPLGYPGPPPSSPMEMHSAAAAAAAMGRGMQPAGVGMPGPAMYHQHQQHLVAQRQSQLQQMLLQGRYSRSMEQPPPLASPQHHQQHMLLQMQMQQQAHAQAQAQAQAHAQQQMRMQRRMDQAYLVQQQQQAAVQRQQQQQYVQKLAPQKSGGLLVQEEAGDNGELDDKLGVLGVLGLQ</sequence>